<proteinExistence type="predicted"/>
<feature type="compositionally biased region" description="Basic residues" evidence="1">
    <location>
        <begin position="862"/>
        <end position="873"/>
    </location>
</feature>
<feature type="compositionally biased region" description="Basic and acidic residues" evidence="1">
    <location>
        <begin position="1096"/>
        <end position="1111"/>
    </location>
</feature>
<feature type="compositionally biased region" description="Basic and acidic residues" evidence="1">
    <location>
        <begin position="826"/>
        <end position="838"/>
    </location>
</feature>
<accession>A0A0V0J7I0</accession>
<organism evidence="2">
    <name type="scientific">Schistocephalus solidus</name>
    <name type="common">Tapeworm</name>
    <dbReference type="NCBI Taxonomy" id="70667"/>
    <lineage>
        <taxon>Eukaryota</taxon>
        <taxon>Metazoa</taxon>
        <taxon>Spiralia</taxon>
        <taxon>Lophotrochozoa</taxon>
        <taxon>Platyhelminthes</taxon>
        <taxon>Cestoda</taxon>
        <taxon>Eucestoda</taxon>
        <taxon>Diphyllobothriidea</taxon>
        <taxon>Diphyllobothriidae</taxon>
        <taxon>Schistocephalus</taxon>
    </lineage>
</organism>
<feature type="region of interest" description="Disordered" evidence="1">
    <location>
        <begin position="799"/>
        <end position="873"/>
    </location>
</feature>
<feature type="compositionally biased region" description="Basic and acidic residues" evidence="1">
    <location>
        <begin position="850"/>
        <end position="861"/>
    </location>
</feature>
<name>A0A0V0J7I0_SCHSO</name>
<feature type="compositionally biased region" description="Polar residues" evidence="1">
    <location>
        <begin position="1174"/>
        <end position="1195"/>
    </location>
</feature>
<evidence type="ECO:0000256" key="1">
    <source>
        <dbReference type="SAM" id="MobiDB-lite"/>
    </source>
</evidence>
<feature type="region of interest" description="Disordered" evidence="1">
    <location>
        <begin position="915"/>
        <end position="1120"/>
    </location>
</feature>
<feature type="compositionally biased region" description="Polar residues" evidence="1">
    <location>
        <begin position="804"/>
        <end position="817"/>
    </location>
</feature>
<feature type="non-terminal residue" evidence="2">
    <location>
        <position position="1"/>
    </location>
</feature>
<gene>
    <name evidence="2" type="ORF">TR132450</name>
</gene>
<feature type="region of interest" description="Disordered" evidence="1">
    <location>
        <begin position="1164"/>
        <end position="1197"/>
    </location>
</feature>
<dbReference type="EMBL" id="GEEE01002165">
    <property type="protein sequence ID" value="JAP61060.1"/>
    <property type="molecule type" value="Transcribed_RNA"/>
</dbReference>
<feature type="compositionally biased region" description="Polar residues" evidence="1">
    <location>
        <begin position="1074"/>
        <end position="1084"/>
    </location>
</feature>
<reference evidence="2" key="1">
    <citation type="submission" date="2016-01" db="EMBL/GenBank/DDBJ databases">
        <title>Reference transcriptome for the parasite Schistocephalus solidus: insights into the molecular evolution of parasitism.</title>
        <authorList>
            <person name="Hebert F.O."/>
            <person name="Grambauer S."/>
            <person name="Barber I."/>
            <person name="Landry C.R."/>
            <person name="Aubin-Horth N."/>
        </authorList>
    </citation>
    <scope>NUCLEOTIDE SEQUENCE</scope>
</reference>
<feature type="compositionally biased region" description="Basic residues" evidence="1">
    <location>
        <begin position="839"/>
        <end position="849"/>
    </location>
</feature>
<feature type="compositionally biased region" description="Polar residues" evidence="1">
    <location>
        <begin position="956"/>
        <end position="969"/>
    </location>
</feature>
<protein>
    <submittedName>
        <fullName evidence="2">Uncharacterized protein</fullName>
    </submittedName>
</protein>
<evidence type="ECO:0000313" key="2">
    <source>
        <dbReference type="EMBL" id="JAP61060.1"/>
    </source>
</evidence>
<sequence>QGIGSHGGRRTACAEVPLCPMPLGLASTLPLGNGRVLCSFKLNGTVRALVKLYDDVAEFNFLIEYLKLIQSVTNARVRPSSQKYETIICTPLHALSWSLVENQGDGVGRLCEIFYRLTADMFRQFKLDKNGAGPRLFIPFTFHSTCVPPKNCPLENQGLIIAYTASHHLSHNNALNSNIFRTVVREVSNHRSISVPSRIPTNSDSSLSENHSLLSDLSEFSTGPSGRWLSREALCEQQPTKSWHSSPSLVCNEEYPESNIRKTYTIDGPPPYETHTLNFFEDNAFCYHPQGFMVCNISSPEGLDEAMIAQDCLLIYESLHLLTVTETNVVSSCQIKVIRTRGPPSQFSDIRQNESHNSMYRPPGHRGSLNILEQRLCLNDLMQIATRIKLHNGESGGEVPLPSASMRFVIRPLEVEKASGRNSDVKDQNQNTAEVAHHEGPLVMTSRLTAGDANGMELSVELDVGLFLRKWLNKLGDIEMESLEVAKSKRSSLRRSIREHITESSKRHEGTVEVPDVPLRRRSSRVSLNLARGLHQDDEDFRHARDTLSGNQTRRASECLRPWTSMQGEEAVMLPGDYSNDNTLLSNLLHRISDGTTEVLVQSVDLISSGSTLSIPLSVNAPRLSGGQNTSNECSRHVGAEGFRMTASCQPSYLHPFLRPEDTGKGHFASVSEGGDLKHHQQIYREDEVVVVGSPARCQSFDIDGPTQADPLSVSDKEEELEVPVRSWTPMTLNEPIIVTLQVDVEVADSLELPYEVCNLEASLCEKDFVLPVTNSVPLSWSPPPVLTNSEADLPKLAPRQSETRVSASAASVSPQKARSVGPDTRQSRSVERQDTRRRGPWVHSKSRTRKPEEADKENEKARKKSQKPRSRKSNFVALISRFFLGSDLCVSKPRRPAPEESLTTDSMCAMEASSEMLQDGCRDGRWPPTPALQQTPEPSFLSRNEEKGVGEESESNQNTQISESLTEETSGKEPSINDVGLHETSGFSLQAKGRRSSLQTSEASDTSTVVEEGTYGESLSDYSKSGPARPNVGPTDVRPVWTEGQRSDVFTRSHTQSVRGANLKCTKRELEAGSSSDSNSTHFASLRQPRKLRRRTDGRGRRSEERRAEAAAESSISSDESLIGDANFMSREIYKLKSASEIINALEEELAHTYTSDIKSNNYSKVTERKRASTSSRQYSVHTKQSSRPVSKHSQPLEDYTSLSIPMLHAPAVVSEADLIRSSCPACRRTPESSLARNCQTNGSAYVAGIPPVPKLLSSASRGPGFRPLHPGSHPPVGYFQPMYTGQNGQSAYISPDPSWSCWGNWNVSRAHDN</sequence>
<feature type="compositionally biased region" description="Polar residues" evidence="1">
    <location>
        <begin position="997"/>
        <end position="1010"/>
    </location>
</feature>